<feature type="compositionally biased region" description="Basic residues" evidence="3">
    <location>
        <begin position="436"/>
        <end position="451"/>
    </location>
</feature>
<dbReference type="PANTHER" id="PTHR13681">
    <property type="entry name" value="SURVIVAL OF MOTOR NEURON-RELATED-SPLICING FACTOR 30-RELATED"/>
    <property type="match status" value="1"/>
</dbReference>
<evidence type="ECO:0000256" key="1">
    <source>
        <dbReference type="ARBA" id="ARBA00004123"/>
    </source>
</evidence>
<proteinExistence type="predicted"/>
<dbReference type="EMBL" id="GDJX01006006">
    <property type="protein sequence ID" value="JAT61930.1"/>
    <property type="molecule type" value="Transcribed_RNA"/>
</dbReference>
<name>A0A1D1Z4U4_9ARAE</name>
<gene>
    <name evidence="5" type="primary">TDRD3_8</name>
    <name evidence="6" type="synonym">TDRD3_15</name>
    <name evidence="6" type="ORF">g.66000</name>
    <name evidence="5" type="ORF">g.66007</name>
</gene>
<evidence type="ECO:0000313" key="5">
    <source>
        <dbReference type="EMBL" id="JAT61930.1"/>
    </source>
</evidence>
<protein>
    <submittedName>
        <fullName evidence="5">Tudor domain-containing protein 3</fullName>
    </submittedName>
</protein>
<feature type="region of interest" description="Disordered" evidence="3">
    <location>
        <begin position="1"/>
        <end position="26"/>
    </location>
</feature>
<dbReference type="InterPro" id="IPR042470">
    <property type="entry name" value="RMI1_N_C_sf"/>
</dbReference>
<feature type="non-terminal residue" evidence="5">
    <location>
        <position position="1"/>
    </location>
</feature>
<reference evidence="5" key="1">
    <citation type="submission" date="2015-07" db="EMBL/GenBank/DDBJ databases">
        <title>Transcriptome Assembly of Anthurium amnicola.</title>
        <authorList>
            <person name="Suzuki J."/>
        </authorList>
    </citation>
    <scope>NUCLEOTIDE SEQUENCE</scope>
</reference>
<evidence type="ECO:0000256" key="3">
    <source>
        <dbReference type="SAM" id="MobiDB-lite"/>
    </source>
</evidence>
<dbReference type="InterPro" id="IPR013894">
    <property type="entry name" value="RMI1_OB"/>
</dbReference>
<sequence>QPRYGSTLPQGQQTPDGGRRAMERSTHPSEALLETLISRGWRFRDADEIRTLIRSTASGGGVPDEAGLLGAVESELLDMDLRSFGGKFLPDPLAMKKLSQLQGPSILQVVSVKDIYQSSIDAPLKHSQCPHRLLRFSLTDGHTEAIAIEYAPIPSISEGVISGTKVLLENKIAVHNAILCLNPKVVVILGGRVQSLYDEWQMSQKYSGISRSTFKLAQNNEGVGPPPFEKLQLEACCSQPHNSQDSQPIARSSLLKHSELRKGAKNHNVLIEVKEQFGYVEADVDQEIASTTKTEGTRSSSDPRPKEVIEAVPVQNQVAAQKLLQKMSQPTHDNRHHRGPKYRGKGKQEETAVFTLDEWERRKASNVMPVGTSEIHDVSCDEELARQLQNQLDLEDYYVEGSSGIHYTEAEQIKKSMFNYGRTGEMNDGRREYGRRGRGRGRGRWRGRGMG</sequence>
<dbReference type="AlphaFoldDB" id="A0A1D1Z4U4"/>
<comment type="subcellular location">
    <subcellularLocation>
        <location evidence="1">Nucleus</location>
    </subcellularLocation>
</comment>
<evidence type="ECO:0000259" key="4">
    <source>
        <dbReference type="Pfam" id="PF08585"/>
    </source>
</evidence>
<dbReference type="GO" id="GO:0005634">
    <property type="term" value="C:nucleus"/>
    <property type="evidence" value="ECO:0007669"/>
    <property type="project" value="UniProtKB-SubCell"/>
</dbReference>
<feature type="domain" description="RecQ mediated genome instability protein 1 OB-fold" evidence="4">
    <location>
        <begin position="93"/>
        <end position="201"/>
    </location>
</feature>
<keyword evidence="2" id="KW-0539">Nucleus</keyword>
<dbReference type="PANTHER" id="PTHR13681:SF24">
    <property type="entry name" value="TUDOR DOMAIN-CONTAINING PROTEIN 3"/>
    <property type="match status" value="1"/>
</dbReference>
<evidence type="ECO:0000313" key="6">
    <source>
        <dbReference type="EMBL" id="JAT67496.1"/>
    </source>
</evidence>
<feature type="compositionally biased region" description="Basic residues" evidence="3">
    <location>
        <begin position="334"/>
        <end position="345"/>
    </location>
</feature>
<dbReference type="Gene3D" id="2.40.50.770">
    <property type="entry name" value="RecQ-mediated genome instability protein Rmi1, C-terminal domain"/>
    <property type="match status" value="1"/>
</dbReference>
<feature type="compositionally biased region" description="Basic and acidic residues" evidence="3">
    <location>
        <begin position="425"/>
        <end position="435"/>
    </location>
</feature>
<dbReference type="Pfam" id="PF08585">
    <property type="entry name" value="RMI1_N_C"/>
    <property type="match status" value="1"/>
</dbReference>
<dbReference type="EMBL" id="GDJX01000440">
    <property type="protein sequence ID" value="JAT67496.1"/>
    <property type="molecule type" value="Transcribed_RNA"/>
</dbReference>
<feature type="compositionally biased region" description="Basic and acidic residues" evidence="3">
    <location>
        <begin position="17"/>
        <end position="26"/>
    </location>
</feature>
<accession>A0A1D1Z4U4</accession>
<dbReference type="SMART" id="SM01161">
    <property type="entry name" value="DUF1767"/>
    <property type="match status" value="1"/>
</dbReference>
<organism evidence="5">
    <name type="scientific">Anthurium amnicola</name>
    <dbReference type="NCBI Taxonomy" id="1678845"/>
    <lineage>
        <taxon>Eukaryota</taxon>
        <taxon>Viridiplantae</taxon>
        <taxon>Streptophyta</taxon>
        <taxon>Embryophyta</taxon>
        <taxon>Tracheophyta</taxon>
        <taxon>Spermatophyta</taxon>
        <taxon>Magnoliopsida</taxon>
        <taxon>Liliopsida</taxon>
        <taxon>Araceae</taxon>
        <taxon>Pothoideae</taxon>
        <taxon>Potheae</taxon>
        <taxon>Anthurium</taxon>
    </lineage>
</organism>
<feature type="region of interest" description="Disordered" evidence="3">
    <location>
        <begin position="424"/>
        <end position="451"/>
    </location>
</feature>
<evidence type="ECO:0000256" key="2">
    <source>
        <dbReference type="ARBA" id="ARBA00023242"/>
    </source>
</evidence>
<feature type="region of interest" description="Disordered" evidence="3">
    <location>
        <begin position="327"/>
        <end position="348"/>
    </location>
</feature>